<dbReference type="InterPro" id="IPR034819">
    <property type="entry name" value="CPEB"/>
</dbReference>
<dbReference type="InterPro" id="IPR000504">
    <property type="entry name" value="RRM_dom"/>
</dbReference>
<dbReference type="InParanoid" id="A0A1V9X4X5"/>
<dbReference type="OrthoDB" id="10033548at2759"/>
<evidence type="ECO:0000313" key="5">
    <source>
        <dbReference type="Proteomes" id="UP000192247"/>
    </source>
</evidence>
<accession>A0A1V9X4X5</accession>
<keyword evidence="5" id="KW-1185">Reference proteome</keyword>
<gene>
    <name evidence="4" type="ORF">BIW11_01980</name>
</gene>
<evidence type="ECO:0000259" key="3">
    <source>
        <dbReference type="PROSITE" id="PS50102"/>
    </source>
</evidence>
<protein>
    <submittedName>
        <fullName evidence="4">Cytoplasmic polyadenylation element-binding protein 3-like</fullName>
    </submittedName>
</protein>
<dbReference type="PANTHER" id="PTHR12566:SF6">
    <property type="entry name" value="FOG-1 PROTEIN"/>
    <property type="match status" value="1"/>
</dbReference>
<evidence type="ECO:0000256" key="2">
    <source>
        <dbReference type="PROSITE-ProRule" id="PRU00176"/>
    </source>
</evidence>
<dbReference type="InterPro" id="IPR038446">
    <property type="entry name" value="CEBP_ZZ_sf"/>
</dbReference>
<name>A0A1V9X4X5_9ACAR</name>
<dbReference type="GO" id="GO:0005737">
    <property type="term" value="C:cytoplasm"/>
    <property type="evidence" value="ECO:0007669"/>
    <property type="project" value="TreeGrafter"/>
</dbReference>
<dbReference type="GO" id="GO:0043005">
    <property type="term" value="C:neuron projection"/>
    <property type="evidence" value="ECO:0007669"/>
    <property type="project" value="TreeGrafter"/>
</dbReference>
<dbReference type="GO" id="GO:0045202">
    <property type="term" value="C:synapse"/>
    <property type="evidence" value="ECO:0007669"/>
    <property type="project" value="TreeGrafter"/>
</dbReference>
<keyword evidence="1 2" id="KW-0694">RNA-binding</keyword>
<proteinExistence type="predicted"/>
<organism evidence="4 5">
    <name type="scientific">Tropilaelaps mercedesae</name>
    <dbReference type="NCBI Taxonomy" id="418985"/>
    <lineage>
        <taxon>Eukaryota</taxon>
        <taxon>Metazoa</taxon>
        <taxon>Ecdysozoa</taxon>
        <taxon>Arthropoda</taxon>
        <taxon>Chelicerata</taxon>
        <taxon>Arachnida</taxon>
        <taxon>Acari</taxon>
        <taxon>Parasitiformes</taxon>
        <taxon>Mesostigmata</taxon>
        <taxon>Gamasina</taxon>
        <taxon>Dermanyssoidea</taxon>
        <taxon>Laelapidae</taxon>
        <taxon>Tropilaelaps</taxon>
    </lineage>
</organism>
<dbReference type="GO" id="GO:2000766">
    <property type="term" value="P:negative regulation of cytoplasmic translation"/>
    <property type="evidence" value="ECO:0007669"/>
    <property type="project" value="TreeGrafter"/>
</dbReference>
<dbReference type="EMBL" id="MNPL01024029">
    <property type="protein sequence ID" value="OQR68635.1"/>
    <property type="molecule type" value="Genomic_DNA"/>
</dbReference>
<dbReference type="PANTHER" id="PTHR12566">
    <property type="entry name" value="CYTOPLASMIC POLYADENYLATION ELEMENT BINDING PROTEIN CPEB"/>
    <property type="match status" value="1"/>
</dbReference>
<dbReference type="PROSITE" id="PS50102">
    <property type="entry name" value="RRM"/>
    <property type="match status" value="1"/>
</dbReference>
<sequence>MEGTVSRKVFVGGLPCSYPSSHIEDNLFNLFRVFGSLTITWPGKKHFGGGKDIKGYVFLLFEEEASVHRLLSVCKMCERGLYYIEVTFLEGTRNSRGARQNNSSLANHQLAQNPVYHQGPRFDRDFPTGLQQPLLQSPQQKKRLHIQPWFLRDRWVFVDEPSDLLHRRTIFVGGVPRCIKAGELASKLEARFPGVRYVGLDVDREFLFPKGAARATFFSGEAHRAALKARFLSFVYSDHRGQERKKVLEIKPYIVDEMECDACVRVGRAASPAVLFCPHLACLAYLCTACFIRLHPLSDPELASHRPLSKDPKLNIDG</sequence>
<dbReference type="InterPro" id="IPR012677">
    <property type="entry name" value="Nucleotide-bd_a/b_plait_sf"/>
</dbReference>
<dbReference type="GO" id="GO:0008135">
    <property type="term" value="F:translation factor activity, RNA binding"/>
    <property type="evidence" value="ECO:0007669"/>
    <property type="project" value="TreeGrafter"/>
</dbReference>
<dbReference type="Proteomes" id="UP000192247">
    <property type="component" value="Unassembled WGS sequence"/>
</dbReference>
<dbReference type="SUPFAM" id="SSF54928">
    <property type="entry name" value="RNA-binding domain, RBD"/>
    <property type="match status" value="1"/>
</dbReference>
<dbReference type="GO" id="GO:0000900">
    <property type="term" value="F:mRNA regulatory element binding translation repressor activity"/>
    <property type="evidence" value="ECO:0007669"/>
    <property type="project" value="TreeGrafter"/>
</dbReference>
<feature type="domain" description="RRM" evidence="3">
    <location>
        <begin position="7"/>
        <end position="91"/>
    </location>
</feature>
<dbReference type="GO" id="GO:0003730">
    <property type="term" value="F:mRNA 3'-UTR binding"/>
    <property type="evidence" value="ECO:0007669"/>
    <property type="project" value="InterPro"/>
</dbReference>
<evidence type="ECO:0000256" key="1">
    <source>
        <dbReference type="ARBA" id="ARBA00022884"/>
    </source>
</evidence>
<dbReference type="GO" id="GO:0005634">
    <property type="term" value="C:nucleus"/>
    <property type="evidence" value="ECO:0007669"/>
    <property type="project" value="TreeGrafter"/>
</dbReference>
<dbReference type="Pfam" id="PF16367">
    <property type="entry name" value="RRM_7"/>
    <property type="match status" value="1"/>
</dbReference>
<dbReference type="STRING" id="418985.A0A1V9X4X5"/>
<evidence type="ECO:0000313" key="4">
    <source>
        <dbReference type="EMBL" id="OQR68635.1"/>
    </source>
</evidence>
<dbReference type="Pfam" id="PF16366">
    <property type="entry name" value="CEBP_ZZ"/>
    <property type="match status" value="1"/>
</dbReference>
<dbReference type="Gene3D" id="3.30.70.330">
    <property type="match status" value="2"/>
</dbReference>
<dbReference type="Gene3D" id="4.10.640.40">
    <property type="entry name" value="Cytoplasmic polyadenylation element-binding protein, ZZ domain"/>
    <property type="match status" value="1"/>
</dbReference>
<reference evidence="4 5" key="1">
    <citation type="journal article" date="2017" name="Gigascience">
        <title>Draft genome of the honey bee ectoparasitic mite, Tropilaelaps mercedesae, is shaped by the parasitic life history.</title>
        <authorList>
            <person name="Dong X."/>
            <person name="Armstrong S.D."/>
            <person name="Xia D."/>
            <person name="Makepeace B.L."/>
            <person name="Darby A.C."/>
            <person name="Kadowaki T."/>
        </authorList>
    </citation>
    <scope>NUCLEOTIDE SEQUENCE [LARGE SCALE GENOMIC DNA]</scope>
    <source>
        <strain evidence="4">Wuxi-XJTLU</strain>
    </source>
</reference>
<dbReference type="AlphaFoldDB" id="A0A1V9X4X5"/>
<comment type="caution">
    <text evidence="4">The sequence shown here is derived from an EMBL/GenBank/DDBJ whole genome shotgun (WGS) entry which is preliminary data.</text>
</comment>
<dbReference type="InterPro" id="IPR032296">
    <property type="entry name" value="CEBP_ZZ"/>
</dbReference>
<dbReference type="InterPro" id="IPR035979">
    <property type="entry name" value="RBD_domain_sf"/>
</dbReference>
<dbReference type="GO" id="GO:0043022">
    <property type="term" value="F:ribosome binding"/>
    <property type="evidence" value="ECO:0007669"/>
    <property type="project" value="TreeGrafter"/>
</dbReference>